<evidence type="ECO:0000259" key="1">
    <source>
        <dbReference type="PROSITE" id="PS51112"/>
    </source>
</evidence>
<dbReference type="InterPro" id="IPR002733">
    <property type="entry name" value="AMMECR1_domain"/>
</dbReference>
<dbReference type="SUPFAM" id="SSF143447">
    <property type="entry name" value="AMMECR1-like"/>
    <property type="match status" value="1"/>
</dbReference>
<dbReference type="AlphaFoldDB" id="A0A1G6AGJ3"/>
<dbReference type="PROSITE" id="PS51112">
    <property type="entry name" value="AMMECR1"/>
    <property type="match status" value="1"/>
</dbReference>
<dbReference type="OrthoDB" id="9782820at2"/>
<keyword evidence="3" id="KW-1185">Reference proteome</keyword>
<dbReference type="NCBIfam" id="TIGR04335">
    <property type="entry name" value="AmmeMemoSam_A"/>
    <property type="match status" value="1"/>
</dbReference>
<evidence type="ECO:0000313" key="2">
    <source>
        <dbReference type="EMBL" id="SDB07537.1"/>
    </source>
</evidence>
<name>A0A1G6AGJ3_9BACT</name>
<dbReference type="InterPro" id="IPR027485">
    <property type="entry name" value="AMMECR1_N"/>
</dbReference>
<dbReference type="Proteomes" id="UP000198771">
    <property type="component" value="Unassembled WGS sequence"/>
</dbReference>
<dbReference type="PANTHER" id="PTHR13016">
    <property type="entry name" value="AMMECR1 HOMOLOG"/>
    <property type="match status" value="1"/>
</dbReference>
<dbReference type="Gene3D" id="3.30.700.20">
    <property type="entry name" value="Hypothetical protein ph0010, domain 1"/>
    <property type="match status" value="1"/>
</dbReference>
<evidence type="ECO:0000313" key="3">
    <source>
        <dbReference type="Proteomes" id="UP000198771"/>
    </source>
</evidence>
<dbReference type="STRING" id="617002.SAMN05660653_00316"/>
<accession>A0A1G6AGJ3</accession>
<dbReference type="EMBL" id="FMXO01000002">
    <property type="protein sequence ID" value="SDB07537.1"/>
    <property type="molecule type" value="Genomic_DNA"/>
</dbReference>
<dbReference type="InterPro" id="IPR023473">
    <property type="entry name" value="AMMECR1"/>
</dbReference>
<reference evidence="2 3" key="1">
    <citation type="submission" date="2016-10" db="EMBL/GenBank/DDBJ databases">
        <authorList>
            <person name="de Groot N.N."/>
        </authorList>
    </citation>
    <scope>NUCLEOTIDE SEQUENCE [LARGE SCALE GENOMIC DNA]</scope>
    <source>
        <strain evidence="2 3">ASO4-2</strain>
    </source>
</reference>
<gene>
    <name evidence="2" type="ORF">SAMN05660653_00316</name>
</gene>
<dbReference type="Gene3D" id="3.30.1490.150">
    <property type="entry name" value="Hypothetical protein ph0010, domain 2"/>
    <property type="match status" value="1"/>
</dbReference>
<dbReference type="PANTHER" id="PTHR13016:SF0">
    <property type="entry name" value="AMME SYNDROME CANDIDATE GENE 1 PROTEIN"/>
    <property type="match status" value="1"/>
</dbReference>
<dbReference type="InterPro" id="IPR036071">
    <property type="entry name" value="AMMECR1_dom_sf"/>
</dbReference>
<feature type="domain" description="AMMECR1" evidence="1">
    <location>
        <begin position="10"/>
        <end position="180"/>
    </location>
</feature>
<proteinExistence type="predicted"/>
<dbReference type="RefSeq" id="WP_092116558.1">
    <property type="nucleotide sequence ID" value="NZ_FMXO01000002.1"/>
</dbReference>
<sequence>MSFHFELTTVEKDYLQELARLSILQCFDANVILPKNVSERLKQPYGVFVTLKKQGQLRGCIGHIVGDRPITEAITQMAQSAAFQDPRFPPLTREEVAEIEVGISILSPLRPCIPDEIVPGRHGLLVRSGLHSGLLLPQVAVEYGWNRETFLSQTCRKAGMGADCWRKADVEIFCFEAVIF</sequence>
<protein>
    <recommendedName>
        <fullName evidence="1">AMMECR1 domain-containing protein</fullName>
    </recommendedName>
</protein>
<dbReference type="InterPro" id="IPR027623">
    <property type="entry name" value="AmmeMemoSam_A"/>
</dbReference>
<dbReference type="Pfam" id="PF01871">
    <property type="entry name" value="AMMECR1"/>
    <property type="match status" value="1"/>
</dbReference>
<organism evidence="2 3">
    <name type="scientific">Desulfonatronum thiosulfatophilum</name>
    <dbReference type="NCBI Taxonomy" id="617002"/>
    <lineage>
        <taxon>Bacteria</taxon>
        <taxon>Pseudomonadati</taxon>
        <taxon>Thermodesulfobacteriota</taxon>
        <taxon>Desulfovibrionia</taxon>
        <taxon>Desulfovibrionales</taxon>
        <taxon>Desulfonatronaceae</taxon>
        <taxon>Desulfonatronum</taxon>
    </lineage>
</organism>
<dbReference type="NCBIfam" id="TIGR00296">
    <property type="entry name" value="TIGR00296 family protein"/>
    <property type="match status" value="1"/>
</dbReference>